<keyword evidence="1" id="KW-0732">Signal</keyword>
<reference evidence="2 3" key="1">
    <citation type="submission" date="2016-09" db="EMBL/GenBank/DDBJ databases">
        <title>Alteromonas lipolytica, a new species isolated from sea water.</title>
        <authorList>
            <person name="Wu Y.-H."/>
            <person name="Cheng H."/>
            <person name="Xu X.-W."/>
        </authorList>
    </citation>
    <scope>NUCLEOTIDE SEQUENCE [LARGE SCALE GENOMIC DNA]</scope>
    <source>
        <strain evidence="2 3">JW12</strain>
    </source>
</reference>
<evidence type="ECO:0000313" key="2">
    <source>
        <dbReference type="EMBL" id="OFI34693.1"/>
    </source>
</evidence>
<name>A0A1E8FGV6_9ALTE</name>
<dbReference type="STRING" id="1856405.BFC17_14015"/>
<dbReference type="AlphaFoldDB" id="A0A1E8FGV6"/>
<gene>
    <name evidence="2" type="ORF">BFC17_14015</name>
</gene>
<dbReference type="OrthoDB" id="9910897at2"/>
<evidence type="ECO:0000256" key="1">
    <source>
        <dbReference type="SAM" id="SignalP"/>
    </source>
</evidence>
<sequence length="91" mass="9862">MKKQLTALVMLASMGWSASTLANNLQATQLQPVNTALVAIEISIDQPVLNIKSSIIDQVNETLQQTKNNGSVLLARENNLGLNQEATTRTE</sequence>
<keyword evidence="3" id="KW-1185">Reference proteome</keyword>
<dbReference type="RefSeq" id="WP_070175611.1">
    <property type="nucleotide sequence ID" value="NZ_BMJR01000001.1"/>
</dbReference>
<dbReference type="EMBL" id="MJIC01000010">
    <property type="protein sequence ID" value="OFI34693.1"/>
    <property type="molecule type" value="Genomic_DNA"/>
</dbReference>
<comment type="caution">
    <text evidence="2">The sequence shown here is derived from an EMBL/GenBank/DDBJ whole genome shotgun (WGS) entry which is preliminary data.</text>
</comment>
<organism evidence="2 3">
    <name type="scientific">Alteromonas lipolytica</name>
    <dbReference type="NCBI Taxonomy" id="1856405"/>
    <lineage>
        <taxon>Bacteria</taxon>
        <taxon>Pseudomonadati</taxon>
        <taxon>Pseudomonadota</taxon>
        <taxon>Gammaproteobacteria</taxon>
        <taxon>Alteromonadales</taxon>
        <taxon>Alteromonadaceae</taxon>
        <taxon>Alteromonas/Salinimonas group</taxon>
        <taxon>Alteromonas</taxon>
    </lineage>
</organism>
<evidence type="ECO:0000313" key="3">
    <source>
        <dbReference type="Proteomes" id="UP000176037"/>
    </source>
</evidence>
<proteinExistence type="predicted"/>
<dbReference type="Proteomes" id="UP000176037">
    <property type="component" value="Unassembled WGS sequence"/>
</dbReference>
<accession>A0A1E8FGV6</accession>
<feature type="chain" id="PRO_5009214174" evidence="1">
    <location>
        <begin position="23"/>
        <end position="91"/>
    </location>
</feature>
<feature type="signal peptide" evidence="1">
    <location>
        <begin position="1"/>
        <end position="22"/>
    </location>
</feature>
<protein>
    <submittedName>
        <fullName evidence="2">Uncharacterized protein</fullName>
    </submittedName>
</protein>